<dbReference type="PANTHER" id="PTHR36960:SF1">
    <property type="entry name" value="SI:DKEY-32E6.3"/>
    <property type="match status" value="1"/>
</dbReference>
<comment type="caution">
    <text evidence="1">The sequence shown here is derived from an EMBL/GenBank/DDBJ whole genome shotgun (WGS) entry which is preliminary data.</text>
</comment>
<dbReference type="EMBL" id="CAMPGE010010138">
    <property type="protein sequence ID" value="CAI2368992.1"/>
    <property type="molecule type" value="Genomic_DNA"/>
</dbReference>
<dbReference type="AlphaFoldDB" id="A0AAD1ULH0"/>
<reference evidence="1" key="1">
    <citation type="submission" date="2023-07" db="EMBL/GenBank/DDBJ databases">
        <authorList>
            <consortium name="AG Swart"/>
            <person name="Singh M."/>
            <person name="Singh A."/>
            <person name="Seah K."/>
            <person name="Emmerich C."/>
        </authorList>
    </citation>
    <scope>NUCLEOTIDE SEQUENCE</scope>
    <source>
        <strain evidence="1">DP1</strain>
    </source>
</reference>
<protein>
    <submittedName>
        <fullName evidence="1">Uncharacterized protein</fullName>
    </submittedName>
</protein>
<dbReference type="Proteomes" id="UP001295684">
    <property type="component" value="Unassembled WGS sequence"/>
</dbReference>
<evidence type="ECO:0000313" key="2">
    <source>
        <dbReference type="Proteomes" id="UP001295684"/>
    </source>
</evidence>
<dbReference type="PANTHER" id="PTHR36960">
    <property type="entry name" value="SI:DKEY-32E6.3"/>
    <property type="match status" value="1"/>
</dbReference>
<gene>
    <name evidence="1" type="ORF">ECRASSUSDP1_LOCUS10288</name>
</gene>
<evidence type="ECO:0000313" key="1">
    <source>
        <dbReference type="EMBL" id="CAI2368992.1"/>
    </source>
</evidence>
<sequence length="423" mass="50444">MEVAVKRLRNIFCHFDVNKTILMLDSSKFDNSIGHLLVYLISAEAWGVYKEEDNSWRLATKTLSVDSPNLDNCEMLDSAEEKPQLITHKAFLLKKYPYVWSTDIADFEKRQEKHLKNKKDREVELFNFFKDENSHGWQLRDYYQSLIEKMEVTQKLDEGHLLYPYLNKYYSIIPSFFKFYSYLLEENSKEDAKFKGKLIFRTFGSDHKMIYDELLAFLTGNHPFFTNEFPIEHPTDGTYSNCGNILRSTEEQLDIVLISGMFPNKKLLQDYRKDLFNKETTDEILKERLIKTFEENKFSDYSTEHLTIHRGIEAISKYFSTNQDTFMCVQDDYESWHFHDEKTFFGKPLIVDDENLNLFFDDHCYYEDECIVNVLNAENCEMVPYKDHINKYTVRVEPLKAIEDEDYFLNTFKELLKFHKVLE</sequence>
<name>A0AAD1ULH0_EUPCR</name>
<keyword evidence="2" id="KW-1185">Reference proteome</keyword>
<organism evidence="1 2">
    <name type="scientific">Euplotes crassus</name>
    <dbReference type="NCBI Taxonomy" id="5936"/>
    <lineage>
        <taxon>Eukaryota</taxon>
        <taxon>Sar</taxon>
        <taxon>Alveolata</taxon>
        <taxon>Ciliophora</taxon>
        <taxon>Intramacronucleata</taxon>
        <taxon>Spirotrichea</taxon>
        <taxon>Hypotrichia</taxon>
        <taxon>Euplotida</taxon>
        <taxon>Euplotidae</taxon>
        <taxon>Moneuplotes</taxon>
    </lineage>
</organism>
<accession>A0AAD1ULH0</accession>
<proteinExistence type="predicted"/>